<dbReference type="SMART" id="SM00757">
    <property type="entry name" value="CRA"/>
    <property type="match status" value="1"/>
</dbReference>
<dbReference type="Gramene" id="Pp3c10_21900V3.2">
    <property type="protein sequence ID" value="Pp3c10_21900V3.2"/>
    <property type="gene ID" value="Pp3c10_21900"/>
</dbReference>
<dbReference type="InterPro" id="IPR006594">
    <property type="entry name" value="LisH"/>
</dbReference>
<dbReference type="InterPro" id="IPR050618">
    <property type="entry name" value="Ubq-SigPath_Reg"/>
</dbReference>
<accession>A0A2K1K010</accession>
<dbReference type="PANTHER" id="PTHR12864">
    <property type="entry name" value="RAN BINDING PROTEIN 9-RELATED"/>
    <property type="match status" value="1"/>
</dbReference>
<name>A0A2K1K010_PHYPA</name>
<dbReference type="Gramene" id="Pp3c10_21900V3.7">
    <property type="protein sequence ID" value="Pp3c10_21900V3.7"/>
    <property type="gene ID" value="Pp3c10_21900"/>
</dbReference>
<dbReference type="GeneID" id="112287444"/>
<dbReference type="EnsemblPlants" id="Pp3c10_21900V3.5">
    <property type="protein sequence ID" value="Pp3c10_21900V3.5"/>
    <property type="gene ID" value="Pp3c10_21900"/>
</dbReference>
<proteinExistence type="predicted"/>
<dbReference type="PROSITE" id="PS50897">
    <property type="entry name" value="CTLH"/>
    <property type="match status" value="1"/>
</dbReference>
<dbReference type="Gramene" id="Pp3c10_21900V3.3">
    <property type="protein sequence ID" value="Pp3c10_21900V3.3"/>
    <property type="gene ID" value="Pp3c10_21900"/>
</dbReference>
<evidence type="ECO:0000313" key="3">
    <source>
        <dbReference type="EnsemblPlants" id="Pp3c10_21900V3.1"/>
    </source>
</evidence>
<evidence type="ECO:0000259" key="1">
    <source>
        <dbReference type="PROSITE" id="PS50897"/>
    </source>
</evidence>
<keyword evidence="4" id="KW-1185">Reference proteome</keyword>
<dbReference type="EnsemblPlants" id="Pp3c10_21900V3.6">
    <property type="protein sequence ID" value="Pp3c10_21900V3.6"/>
    <property type="gene ID" value="Pp3c10_21900"/>
</dbReference>
<dbReference type="Gramene" id="Pp3c10_21900V3.6">
    <property type="protein sequence ID" value="Pp3c10_21900V3.6"/>
    <property type="gene ID" value="Pp3c10_21900"/>
</dbReference>
<dbReference type="Gramene" id="Pp3c10_21900V3.1">
    <property type="protein sequence ID" value="Pp3c10_21900V3.1"/>
    <property type="gene ID" value="Pp3c10_21900"/>
</dbReference>
<dbReference type="EnsemblPlants" id="Pp3c10_21900V3.4">
    <property type="protein sequence ID" value="Pp3c10_21900V3.4"/>
    <property type="gene ID" value="Pp3c10_21900"/>
</dbReference>
<dbReference type="EnsemblPlants" id="Pp3c10_21900V3.1">
    <property type="protein sequence ID" value="Pp3c10_21900V3.1"/>
    <property type="gene ID" value="Pp3c10_21900"/>
</dbReference>
<organism evidence="2">
    <name type="scientific">Physcomitrium patens</name>
    <name type="common">Spreading-leaved earth moss</name>
    <name type="synonym">Physcomitrella patens</name>
    <dbReference type="NCBI Taxonomy" id="3218"/>
    <lineage>
        <taxon>Eukaryota</taxon>
        <taxon>Viridiplantae</taxon>
        <taxon>Streptophyta</taxon>
        <taxon>Embryophyta</taxon>
        <taxon>Bryophyta</taxon>
        <taxon>Bryophytina</taxon>
        <taxon>Bryopsida</taxon>
        <taxon>Funariidae</taxon>
        <taxon>Funariales</taxon>
        <taxon>Funariaceae</taxon>
        <taxon>Physcomitrium</taxon>
    </lineage>
</organism>
<dbReference type="EnsemblPlants" id="Pp3c10_21900V3.7">
    <property type="protein sequence ID" value="Pp3c10_21900V3.7"/>
    <property type="gene ID" value="Pp3c10_21900"/>
</dbReference>
<dbReference type="SMART" id="SM00667">
    <property type="entry name" value="LisH"/>
    <property type="match status" value="1"/>
</dbReference>
<dbReference type="InterPro" id="IPR006595">
    <property type="entry name" value="CTLH_C"/>
</dbReference>
<dbReference type="EnsemblPlants" id="Pp3c10_21900V3.3">
    <property type="protein sequence ID" value="Pp3c10_21900V3.3"/>
    <property type="gene ID" value="Pp3c10_21900"/>
</dbReference>
<gene>
    <name evidence="3" type="primary">LOC112287444</name>
    <name evidence="2" type="ORF">PHYPA_014237</name>
</gene>
<reference evidence="2 4" key="1">
    <citation type="journal article" date="2008" name="Science">
        <title>The Physcomitrella genome reveals evolutionary insights into the conquest of land by plants.</title>
        <authorList>
            <person name="Rensing S."/>
            <person name="Lang D."/>
            <person name="Zimmer A."/>
            <person name="Terry A."/>
            <person name="Salamov A."/>
            <person name="Shapiro H."/>
            <person name="Nishiyama T."/>
            <person name="Perroud P.-F."/>
            <person name="Lindquist E."/>
            <person name="Kamisugi Y."/>
            <person name="Tanahashi T."/>
            <person name="Sakakibara K."/>
            <person name="Fujita T."/>
            <person name="Oishi K."/>
            <person name="Shin-I T."/>
            <person name="Kuroki Y."/>
            <person name="Toyoda A."/>
            <person name="Suzuki Y."/>
            <person name="Hashimoto A."/>
            <person name="Yamaguchi K."/>
            <person name="Sugano A."/>
            <person name="Kohara Y."/>
            <person name="Fujiyama A."/>
            <person name="Anterola A."/>
            <person name="Aoki S."/>
            <person name="Ashton N."/>
            <person name="Barbazuk W.B."/>
            <person name="Barker E."/>
            <person name="Bennetzen J."/>
            <person name="Bezanilla M."/>
            <person name="Blankenship R."/>
            <person name="Cho S.H."/>
            <person name="Dutcher S."/>
            <person name="Estelle M."/>
            <person name="Fawcett J.A."/>
            <person name="Gundlach H."/>
            <person name="Hanada K."/>
            <person name="Heyl A."/>
            <person name="Hicks K.A."/>
            <person name="Hugh J."/>
            <person name="Lohr M."/>
            <person name="Mayer K."/>
            <person name="Melkozernov A."/>
            <person name="Murata T."/>
            <person name="Nelson D."/>
            <person name="Pils B."/>
            <person name="Prigge M."/>
            <person name="Reiss B."/>
            <person name="Renner T."/>
            <person name="Rombauts S."/>
            <person name="Rushton P."/>
            <person name="Sanderfoot A."/>
            <person name="Schween G."/>
            <person name="Shiu S.-H."/>
            <person name="Stueber K."/>
            <person name="Theodoulou F.L."/>
            <person name="Tu H."/>
            <person name="Van de Peer Y."/>
            <person name="Verrier P.J."/>
            <person name="Waters E."/>
            <person name="Wood A."/>
            <person name="Yang L."/>
            <person name="Cove D."/>
            <person name="Cuming A."/>
            <person name="Hasebe M."/>
            <person name="Lucas S."/>
            <person name="Mishler D.B."/>
            <person name="Reski R."/>
            <person name="Grigoriev I."/>
            <person name="Quatrano R.S."/>
            <person name="Boore J.L."/>
        </authorList>
    </citation>
    <scope>NUCLEOTIDE SEQUENCE [LARGE SCALE GENOMIC DNA]</scope>
    <source>
        <strain evidence="3 4">cv. Gransden 2004</strain>
    </source>
</reference>
<dbReference type="InterPro" id="IPR013144">
    <property type="entry name" value="CRA_dom"/>
</dbReference>
<evidence type="ECO:0000313" key="2">
    <source>
        <dbReference type="EMBL" id="PNR47117.1"/>
    </source>
</evidence>
<dbReference type="PROSITE" id="PS50896">
    <property type="entry name" value="LISH"/>
    <property type="match status" value="1"/>
</dbReference>
<dbReference type="GO" id="GO:0043161">
    <property type="term" value="P:proteasome-mediated ubiquitin-dependent protein catabolic process"/>
    <property type="evidence" value="ECO:0000318"/>
    <property type="project" value="GO_Central"/>
</dbReference>
<dbReference type="GO" id="GO:0005634">
    <property type="term" value="C:nucleus"/>
    <property type="evidence" value="ECO:0000318"/>
    <property type="project" value="GO_Central"/>
</dbReference>
<dbReference type="Gramene" id="Pp3c10_21900V3.4">
    <property type="protein sequence ID" value="Pp3c10_21900V3.4"/>
    <property type="gene ID" value="Pp3c10_21900"/>
</dbReference>
<dbReference type="SMART" id="SM00668">
    <property type="entry name" value="CTLH"/>
    <property type="match status" value="1"/>
</dbReference>
<dbReference type="STRING" id="3218.A0A2K1K010"/>
<dbReference type="PaxDb" id="3218-PP1S32_299V6.1"/>
<sequence length="233" mass="26482">MRRGESSSKKVVTKEEWEKNLREVKIWKEDMNRLVMNFLVTEGYVDAVKKFLHESGTQPDVDIGTIFDRLDLRNAVECGHVEDAIEKVNHLNPEILDTNPQLYFHLQQLGLIELIRAGKVEEALEFAQEKLAPSGKDNPALLEELERTMALMAFENASKISVEEVKELLNDKQRRKTANELDAAVLKSLSDEKCPSLPSILKMLMLEQNQLDEKVSYPRINNIVGATLEGPVI</sequence>
<dbReference type="RefSeq" id="XP_024386193.1">
    <property type="nucleotide sequence ID" value="XM_024530425.2"/>
</dbReference>
<dbReference type="Proteomes" id="UP000006727">
    <property type="component" value="Chromosome 10"/>
</dbReference>
<dbReference type="EMBL" id="ABEU02000010">
    <property type="protein sequence ID" value="PNR47117.1"/>
    <property type="molecule type" value="Genomic_DNA"/>
</dbReference>
<dbReference type="Gramene" id="Pp3c10_21900V3.5">
    <property type="protein sequence ID" value="Pp3c10_21900V3.5"/>
    <property type="gene ID" value="Pp3c10_21900"/>
</dbReference>
<dbReference type="Gramene" id="Pp3c10_21900V3.8">
    <property type="protein sequence ID" value="Pp3c10_21900V3.8"/>
    <property type="gene ID" value="Pp3c10_21900"/>
</dbReference>
<protein>
    <recommendedName>
        <fullName evidence="1">CTLH domain-containing protein</fullName>
    </recommendedName>
</protein>
<reference evidence="2 4" key="2">
    <citation type="journal article" date="2018" name="Plant J.">
        <title>The Physcomitrella patens chromosome-scale assembly reveals moss genome structure and evolution.</title>
        <authorList>
            <person name="Lang D."/>
            <person name="Ullrich K.K."/>
            <person name="Murat F."/>
            <person name="Fuchs J."/>
            <person name="Jenkins J."/>
            <person name="Haas F.B."/>
            <person name="Piednoel M."/>
            <person name="Gundlach H."/>
            <person name="Van Bel M."/>
            <person name="Meyberg R."/>
            <person name="Vives C."/>
            <person name="Morata J."/>
            <person name="Symeonidi A."/>
            <person name="Hiss M."/>
            <person name="Muchero W."/>
            <person name="Kamisugi Y."/>
            <person name="Saleh O."/>
            <person name="Blanc G."/>
            <person name="Decker E.L."/>
            <person name="van Gessel N."/>
            <person name="Grimwood J."/>
            <person name="Hayes R.D."/>
            <person name="Graham S.W."/>
            <person name="Gunter L.E."/>
            <person name="McDaniel S.F."/>
            <person name="Hoernstein S.N.W."/>
            <person name="Larsson A."/>
            <person name="Li F.W."/>
            <person name="Perroud P.F."/>
            <person name="Phillips J."/>
            <person name="Ranjan P."/>
            <person name="Rokshar D.S."/>
            <person name="Rothfels C.J."/>
            <person name="Schneider L."/>
            <person name="Shu S."/>
            <person name="Stevenson D.W."/>
            <person name="Thummler F."/>
            <person name="Tillich M."/>
            <person name="Villarreal Aguilar J.C."/>
            <person name="Widiez T."/>
            <person name="Wong G.K."/>
            <person name="Wymore A."/>
            <person name="Zhang Y."/>
            <person name="Zimmer A.D."/>
            <person name="Quatrano R.S."/>
            <person name="Mayer K.F.X."/>
            <person name="Goodstein D."/>
            <person name="Casacuberta J.M."/>
            <person name="Vandepoele K."/>
            <person name="Reski R."/>
            <person name="Cuming A.C."/>
            <person name="Tuskan G.A."/>
            <person name="Maumus F."/>
            <person name="Salse J."/>
            <person name="Schmutz J."/>
            <person name="Rensing S.A."/>
        </authorList>
    </citation>
    <scope>NUCLEOTIDE SEQUENCE [LARGE SCALE GENOMIC DNA]</scope>
    <source>
        <strain evidence="3 4">cv. Gransden 2004</strain>
    </source>
</reference>
<reference evidence="3" key="3">
    <citation type="submission" date="2020-12" db="UniProtKB">
        <authorList>
            <consortium name="EnsemblPlants"/>
        </authorList>
    </citation>
    <scope>IDENTIFICATION</scope>
</reference>
<dbReference type="Pfam" id="PF08513">
    <property type="entry name" value="LisH"/>
    <property type="match status" value="1"/>
</dbReference>
<dbReference type="EnsemblPlants" id="Pp3c10_21900V3.2">
    <property type="protein sequence ID" value="Pp3c10_21900V3.2"/>
    <property type="gene ID" value="Pp3c10_21900"/>
</dbReference>
<dbReference type="EnsemblPlants" id="Pp3c10_21900V3.8">
    <property type="protein sequence ID" value="Pp3c10_21900V3.8"/>
    <property type="gene ID" value="Pp3c10_21900"/>
</dbReference>
<dbReference type="GO" id="GO:0005737">
    <property type="term" value="C:cytoplasm"/>
    <property type="evidence" value="ECO:0000318"/>
    <property type="project" value="GO_Central"/>
</dbReference>
<evidence type="ECO:0000313" key="4">
    <source>
        <dbReference type="Proteomes" id="UP000006727"/>
    </source>
</evidence>
<dbReference type="EnsemblPlants" id="Pp3c10_21900V3.14">
    <property type="protein sequence ID" value="Pp3c10_21900V3.14"/>
    <property type="gene ID" value="Pp3c10_21900"/>
</dbReference>
<dbReference type="InterPro" id="IPR024964">
    <property type="entry name" value="CTLH/CRA"/>
</dbReference>
<dbReference type="Pfam" id="PF10607">
    <property type="entry name" value="CTLH"/>
    <property type="match status" value="1"/>
</dbReference>
<dbReference type="Gramene" id="Pp3c10_21900V3.14">
    <property type="protein sequence ID" value="Pp3c10_21900V3.14"/>
    <property type="gene ID" value="Pp3c10_21900"/>
</dbReference>
<feature type="domain" description="CTLH" evidence="1">
    <location>
        <begin position="65"/>
        <end position="122"/>
    </location>
</feature>
<dbReference type="AlphaFoldDB" id="A0A2K1K010"/>